<comment type="subcellular location">
    <subcellularLocation>
        <location evidence="1">Cytoplasm</location>
    </subcellularLocation>
</comment>
<evidence type="ECO:0000256" key="4">
    <source>
        <dbReference type="ARBA" id="ARBA00022737"/>
    </source>
</evidence>
<name>A0AAN7ERP1_QUERU</name>
<evidence type="ECO:0000313" key="9">
    <source>
        <dbReference type="EMBL" id="KAK4578038.1"/>
    </source>
</evidence>
<dbReference type="InterPro" id="IPR015943">
    <property type="entry name" value="WD40/YVTN_repeat-like_dom_sf"/>
</dbReference>
<reference evidence="9 10" key="1">
    <citation type="journal article" date="2023" name="G3 (Bethesda)">
        <title>A haplotype-resolved chromosome-scale genome for Quercus rubra L. provides insights into the genetics of adaptive traits for red oak species.</title>
        <authorList>
            <person name="Kapoor B."/>
            <person name="Jenkins J."/>
            <person name="Schmutz J."/>
            <person name="Zhebentyayeva T."/>
            <person name="Kuelheim C."/>
            <person name="Coggeshall M."/>
            <person name="Heim C."/>
            <person name="Lasky J.R."/>
            <person name="Leites L."/>
            <person name="Islam-Faridi N."/>
            <person name="Romero-Severson J."/>
            <person name="DeLeo V.L."/>
            <person name="Lucas S.M."/>
            <person name="Lazic D."/>
            <person name="Gailing O."/>
            <person name="Carlson J."/>
            <person name="Staton M."/>
        </authorList>
    </citation>
    <scope>NUCLEOTIDE SEQUENCE [LARGE SCALE GENOMIC DNA]</scope>
    <source>
        <strain evidence="9">Pseudo-F2</strain>
    </source>
</reference>
<dbReference type="InterPro" id="IPR006594">
    <property type="entry name" value="LisH"/>
</dbReference>
<evidence type="ECO:0000256" key="7">
    <source>
        <dbReference type="SAM" id="MobiDB-lite"/>
    </source>
</evidence>
<dbReference type="PROSITE" id="PS50082">
    <property type="entry name" value="WD_REPEATS_2"/>
    <property type="match status" value="3"/>
</dbReference>
<evidence type="ECO:0000256" key="3">
    <source>
        <dbReference type="ARBA" id="ARBA00022574"/>
    </source>
</evidence>
<dbReference type="SMART" id="SM00320">
    <property type="entry name" value="WD40"/>
    <property type="match status" value="6"/>
</dbReference>
<feature type="compositionally biased region" description="Polar residues" evidence="7">
    <location>
        <begin position="25"/>
        <end position="40"/>
    </location>
</feature>
<feature type="repeat" description="WD" evidence="6">
    <location>
        <begin position="268"/>
        <end position="302"/>
    </location>
</feature>
<dbReference type="Proteomes" id="UP001324115">
    <property type="component" value="Unassembled WGS sequence"/>
</dbReference>
<comment type="subunit">
    <text evidence="5">Interacts with RANBPM.</text>
</comment>
<keyword evidence="2" id="KW-0963">Cytoplasm</keyword>
<dbReference type="FunFam" id="2.130.10.10:FF:000087">
    <property type="entry name" value="WD repeat-containing protein 26 homolog"/>
    <property type="match status" value="1"/>
</dbReference>
<dbReference type="PROSITE" id="PS50896">
    <property type="entry name" value="LISH"/>
    <property type="match status" value="1"/>
</dbReference>
<dbReference type="PRINTS" id="PR00320">
    <property type="entry name" value="GPROTEINBRPT"/>
</dbReference>
<dbReference type="EMBL" id="JAXUIC010000008">
    <property type="protein sequence ID" value="KAK4578040.1"/>
    <property type="molecule type" value="Genomic_DNA"/>
</dbReference>
<dbReference type="CDD" id="cd00200">
    <property type="entry name" value="WD40"/>
    <property type="match status" value="1"/>
</dbReference>
<feature type="repeat" description="WD" evidence="6">
    <location>
        <begin position="313"/>
        <end position="354"/>
    </location>
</feature>
<dbReference type="GO" id="GO:0005737">
    <property type="term" value="C:cytoplasm"/>
    <property type="evidence" value="ECO:0007669"/>
    <property type="project" value="UniProtKB-SubCell"/>
</dbReference>
<dbReference type="PROSITE" id="PS50897">
    <property type="entry name" value="CTLH"/>
    <property type="match status" value="1"/>
</dbReference>
<keyword evidence="3 6" id="KW-0853">WD repeat</keyword>
<dbReference type="PROSITE" id="PS50294">
    <property type="entry name" value="WD_REPEATS_REGION"/>
    <property type="match status" value="3"/>
</dbReference>
<dbReference type="InterPro" id="IPR020472">
    <property type="entry name" value="WD40_PAC1"/>
</dbReference>
<accession>A0AAN7ERP1</accession>
<keyword evidence="4" id="KW-0677">Repeat</keyword>
<evidence type="ECO:0000256" key="2">
    <source>
        <dbReference type="ARBA" id="ARBA00022490"/>
    </source>
</evidence>
<evidence type="ECO:0000256" key="6">
    <source>
        <dbReference type="PROSITE-ProRule" id="PRU00221"/>
    </source>
</evidence>
<dbReference type="InterPro" id="IPR006595">
    <property type="entry name" value="CTLH_C"/>
</dbReference>
<sequence length="581" mass="65185">MGGVEDEEPATKRVKLSTEELRGLSNGSSLIEPVSGSSSDLMARPLSSEGDEEVVGSKGVIKRVEFVRIIAKALYSLGYKKSGERLEEESGIPLHSSVVNLFMQQVLDGNWDESVATLKKIGLLDESIVKSASFLILEQKFLELLNAEKVMDALNTLRTEITPLCINGTRVRELSSRVVAPSQFVLVGSHSQDIVRAKSRSKLLEELQKLLPPTVMIPERRLEHLVEQALLLQRDACPFHNSLDKEMSLYTDHQCGRDQIPSQTLQILRDHSDEVWFLQFSHNGKYLASASNDRSVIIWEVDVNCGVSMKHRLCGHQKSVCSVSWSPDCNELLTCGVEESVRRWDVSSGECLHIYEKAGVGLVSCGWSPDGKWIFSGVNDKSICMWHLDGRELECWKGQKTLRISDLEIMSDGKQIISIFKENAILLLDRETKVERYIEEDQTITSFSLSRDNRFLLVNLLNQEIHLWNIEGDLKLVAKYIGHKRARFVIRSCFGGLAQAFIASGSEDSQVYIWHRGSGELIEALPGHSGAVNCVSWNPVNPHMLASASDDRTIRIWGLNELNMKRKDAHSNGIHYCNGRT</sequence>
<comment type="caution">
    <text evidence="9">The sequence shown here is derived from an EMBL/GenBank/DDBJ whole genome shotgun (WGS) entry which is preliminary data.</text>
</comment>
<feature type="repeat" description="WD" evidence="6">
    <location>
        <begin position="525"/>
        <end position="567"/>
    </location>
</feature>
<evidence type="ECO:0000256" key="5">
    <source>
        <dbReference type="ARBA" id="ARBA00065067"/>
    </source>
</evidence>
<dbReference type="InterPro" id="IPR051350">
    <property type="entry name" value="WD_repeat-ST_regulator"/>
</dbReference>
<dbReference type="PANTHER" id="PTHR22838">
    <property type="entry name" value="WD REPEAT PROTEIN 26-RELATED"/>
    <property type="match status" value="1"/>
</dbReference>
<evidence type="ECO:0000259" key="8">
    <source>
        <dbReference type="PROSITE" id="PS50897"/>
    </source>
</evidence>
<dbReference type="Gene3D" id="2.130.10.10">
    <property type="entry name" value="YVTN repeat-like/Quinoprotein amine dehydrogenase"/>
    <property type="match status" value="2"/>
</dbReference>
<dbReference type="EMBL" id="JAXUIC010000008">
    <property type="protein sequence ID" value="KAK4578037.1"/>
    <property type="molecule type" value="Genomic_DNA"/>
</dbReference>
<dbReference type="PANTHER" id="PTHR22838:SF0">
    <property type="entry name" value="WD REPEAT-CONTAINING PROTEIN 26"/>
    <property type="match status" value="1"/>
</dbReference>
<dbReference type="InterPro" id="IPR019775">
    <property type="entry name" value="WD40_repeat_CS"/>
</dbReference>
<evidence type="ECO:0000256" key="1">
    <source>
        <dbReference type="ARBA" id="ARBA00004496"/>
    </source>
</evidence>
<keyword evidence="10" id="KW-1185">Reference proteome</keyword>
<feature type="region of interest" description="Disordered" evidence="7">
    <location>
        <begin position="1"/>
        <end position="48"/>
    </location>
</feature>
<dbReference type="PROSITE" id="PS00678">
    <property type="entry name" value="WD_REPEATS_1"/>
    <property type="match status" value="1"/>
</dbReference>
<dbReference type="EMBL" id="JAXUIC010000008">
    <property type="protein sequence ID" value="KAK4578038.1"/>
    <property type="molecule type" value="Genomic_DNA"/>
</dbReference>
<organism evidence="9 10">
    <name type="scientific">Quercus rubra</name>
    <name type="common">Northern red oak</name>
    <name type="synonym">Quercus borealis</name>
    <dbReference type="NCBI Taxonomy" id="3512"/>
    <lineage>
        <taxon>Eukaryota</taxon>
        <taxon>Viridiplantae</taxon>
        <taxon>Streptophyta</taxon>
        <taxon>Embryophyta</taxon>
        <taxon>Tracheophyta</taxon>
        <taxon>Spermatophyta</taxon>
        <taxon>Magnoliopsida</taxon>
        <taxon>eudicotyledons</taxon>
        <taxon>Gunneridae</taxon>
        <taxon>Pentapetalae</taxon>
        <taxon>rosids</taxon>
        <taxon>fabids</taxon>
        <taxon>Fagales</taxon>
        <taxon>Fagaceae</taxon>
        <taxon>Quercus</taxon>
    </lineage>
</organism>
<proteinExistence type="predicted"/>
<gene>
    <name evidence="9" type="ORF">RGQ29_028248</name>
</gene>
<dbReference type="Pfam" id="PF00400">
    <property type="entry name" value="WD40"/>
    <property type="match status" value="5"/>
</dbReference>
<evidence type="ECO:0000313" key="10">
    <source>
        <dbReference type="Proteomes" id="UP001324115"/>
    </source>
</evidence>
<dbReference type="AlphaFoldDB" id="A0AAN7ERP1"/>
<dbReference type="EMBL" id="JAXUIC010000008">
    <property type="protein sequence ID" value="KAK4578039.1"/>
    <property type="molecule type" value="Genomic_DNA"/>
</dbReference>
<dbReference type="InterPro" id="IPR036322">
    <property type="entry name" value="WD40_repeat_dom_sf"/>
</dbReference>
<dbReference type="InterPro" id="IPR001680">
    <property type="entry name" value="WD40_rpt"/>
</dbReference>
<feature type="domain" description="CTLH" evidence="8">
    <location>
        <begin position="95"/>
        <end position="152"/>
    </location>
</feature>
<protein>
    <recommendedName>
        <fullName evidence="8">CTLH domain-containing protein</fullName>
    </recommendedName>
</protein>
<dbReference type="SUPFAM" id="SSF50978">
    <property type="entry name" value="WD40 repeat-like"/>
    <property type="match status" value="1"/>
</dbReference>
<dbReference type="Pfam" id="PF23627">
    <property type="entry name" value="LisH_WDR26"/>
    <property type="match status" value="1"/>
</dbReference>
<dbReference type="SMART" id="SM00668">
    <property type="entry name" value="CTLH"/>
    <property type="match status" value="1"/>
</dbReference>